<dbReference type="Gene3D" id="1.10.10.60">
    <property type="entry name" value="Homeodomain-like"/>
    <property type="match status" value="1"/>
</dbReference>
<protein>
    <submittedName>
        <fullName evidence="5">AraC-like DNA-binding protein</fullName>
    </submittedName>
    <submittedName>
        <fullName evidence="6">Helix-turn-helix transcriptional regulator</fullName>
    </submittedName>
</protein>
<evidence type="ECO:0000256" key="1">
    <source>
        <dbReference type="ARBA" id="ARBA00023015"/>
    </source>
</evidence>
<evidence type="ECO:0000256" key="3">
    <source>
        <dbReference type="ARBA" id="ARBA00023163"/>
    </source>
</evidence>
<keyword evidence="1" id="KW-0805">Transcription regulation</keyword>
<evidence type="ECO:0000313" key="7">
    <source>
        <dbReference type="Proteomes" id="UP000249115"/>
    </source>
</evidence>
<organism evidence="5 7">
    <name type="scientific">Algoriphagus ratkowskyi</name>
    <dbReference type="NCBI Taxonomy" id="57028"/>
    <lineage>
        <taxon>Bacteria</taxon>
        <taxon>Pseudomonadati</taxon>
        <taxon>Bacteroidota</taxon>
        <taxon>Cytophagia</taxon>
        <taxon>Cytophagales</taxon>
        <taxon>Cyclobacteriaceae</taxon>
        <taxon>Algoriphagus</taxon>
    </lineage>
</organism>
<dbReference type="Proteomes" id="UP000321927">
    <property type="component" value="Unassembled WGS sequence"/>
</dbReference>
<dbReference type="SUPFAM" id="SSF46689">
    <property type="entry name" value="Homeodomain-like"/>
    <property type="match status" value="1"/>
</dbReference>
<proteinExistence type="predicted"/>
<dbReference type="EMBL" id="QKZU01000018">
    <property type="protein sequence ID" value="PZX51519.1"/>
    <property type="molecule type" value="Genomic_DNA"/>
</dbReference>
<dbReference type="OrthoDB" id="952277at2"/>
<gene>
    <name evidence="6" type="ORF">ESW18_04575</name>
    <name evidence="5" type="ORF">LV84_03676</name>
</gene>
<accession>A0A2W7RBN9</accession>
<reference evidence="5 7" key="1">
    <citation type="submission" date="2018-06" db="EMBL/GenBank/DDBJ databases">
        <title>Genomic Encyclopedia of Archaeal and Bacterial Type Strains, Phase II (KMG-II): from individual species to whole genera.</title>
        <authorList>
            <person name="Goeker M."/>
        </authorList>
    </citation>
    <scope>NUCLEOTIDE SEQUENCE [LARGE SCALE GENOMIC DNA]</scope>
    <source>
        <strain evidence="5 7">DSM 22686</strain>
    </source>
</reference>
<dbReference type="PANTHER" id="PTHR43280:SF2">
    <property type="entry name" value="HTH-TYPE TRANSCRIPTIONAL REGULATOR EXSA"/>
    <property type="match status" value="1"/>
</dbReference>
<dbReference type="PROSITE" id="PS01124">
    <property type="entry name" value="HTH_ARAC_FAMILY_2"/>
    <property type="match status" value="1"/>
</dbReference>
<evidence type="ECO:0000313" key="6">
    <source>
        <dbReference type="EMBL" id="TXD78802.1"/>
    </source>
</evidence>
<dbReference type="Pfam" id="PF12833">
    <property type="entry name" value="HTH_18"/>
    <property type="match status" value="1"/>
</dbReference>
<feature type="domain" description="HTH araC/xylS-type" evidence="4">
    <location>
        <begin position="80"/>
        <end position="178"/>
    </location>
</feature>
<keyword evidence="2 5" id="KW-0238">DNA-binding</keyword>
<keyword evidence="8" id="KW-1185">Reference proteome</keyword>
<dbReference type="InterPro" id="IPR009057">
    <property type="entry name" value="Homeodomain-like_sf"/>
</dbReference>
<dbReference type="GO" id="GO:0003700">
    <property type="term" value="F:DNA-binding transcription factor activity"/>
    <property type="evidence" value="ECO:0007669"/>
    <property type="project" value="InterPro"/>
</dbReference>
<sequence length="296" mass="34351">MKTINLNIKNMVCQSCILVVRNELQSLGAFVSTIRLGHVTIHAPESLTKNIIAERFISYGLGILEDKEQILMEEIKLCVQQYLKKLESSSQEIKFSDFLAHEIGKNYNFISKHFSKSQGITVETYYINKRVDRVKELLKYDELNLSEIAVTLRYSSVHYLSSQFKRVTGISVSDYKEVMRNENSYYKNLSEAIDDFREKGYSYNFNKKNDCLECKDLCASFMIKDLNISEFYRFDENENAAGKSVIYGIETKDGLKGLLIEKSNLKKKDFFKKLSAQVNNTSKEKLSYENRRNIIQ</sequence>
<dbReference type="AlphaFoldDB" id="A0A2W7RBN9"/>
<dbReference type="EMBL" id="VORV01000003">
    <property type="protein sequence ID" value="TXD78802.1"/>
    <property type="molecule type" value="Genomic_DNA"/>
</dbReference>
<evidence type="ECO:0000259" key="4">
    <source>
        <dbReference type="PROSITE" id="PS01124"/>
    </source>
</evidence>
<name>A0A2W7RBN9_9BACT</name>
<evidence type="ECO:0000256" key="2">
    <source>
        <dbReference type="ARBA" id="ARBA00023125"/>
    </source>
</evidence>
<dbReference type="InterPro" id="IPR018060">
    <property type="entry name" value="HTH_AraC"/>
</dbReference>
<evidence type="ECO:0000313" key="8">
    <source>
        <dbReference type="Proteomes" id="UP000321927"/>
    </source>
</evidence>
<keyword evidence="3" id="KW-0804">Transcription</keyword>
<dbReference type="PANTHER" id="PTHR43280">
    <property type="entry name" value="ARAC-FAMILY TRANSCRIPTIONAL REGULATOR"/>
    <property type="match status" value="1"/>
</dbReference>
<dbReference type="GO" id="GO:0043565">
    <property type="term" value="F:sequence-specific DNA binding"/>
    <property type="evidence" value="ECO:0007669"/>
    <property type="project" value="InterPro"/>
</dbReference>
<dbReference type="SMART" id="SM00342">
    <property type="entry name" value="HTH_ARAC"/>
    <property type="match status" value="1"/>
</dbReference>
<evidence type="ECO:0000313" key="5">
    <source>
        <dbReference type="EMBL" id="PZX51519.1"/>
    </source>
</evidence>
<comment type="caution">
    <text evidence="5">The sequence shown here is derived from an EMBL/GenBank/DDBJ whole genome shotgun (WGS) entry which is preliminary data.</text>
</comment>
<dbReference type="Proteomes" id="UP000249115">
    <property type="component" value="Unassembled WGS sequence"/>
</dbReference>
<reference evidence="6 8" key="2">
    <citation type="submission" date="2019-08" db="EMBL/GenBank/DDBJ databases">
        <title>Genome of Algoriphagus ratkowskyi IC026.</title>
        <authorList>
            <person name="Bowman J.P."/>
        </authorList>
    </citation>
    <scope>NUCLEOTIDE SEQUENCE [LARGE SCALE GENOMIC DNA]</scope>
    <source>
        <strain evidence="6 8">IC026</strain>
    </source>
</reference>
<dbReference type="RefSeq" id="WP_086498880.1">
    <property type="nucleotide sequence ID" value="NZ_MSSV01000002.1"/>
</dbReference>